<evidence type="ECO:0000256" key="1">
    <source>
        <dbReference type="ARBA" id="ARBA00009986"/>
    </source>
</evidence>
<evidence type="ECO:0000259" key="5">
    <source>
        <dbReference type="Pfam" id="PF00171"/>
    </source>
</evidence>
<feature type="domain" description="Aldehyde dehydrogenase" evidence="5">
    <location>
        <begin position="19"/>
        <end position="473"/>
    </location>
</feature>
<evidence type="ECO:0000256" key="4">
    <source>
        <dbReference type="RuleBase" id="RU003345"/>
    </source>
</evidence>
<evidence type="ECO:0000313" key="6">
    <source>
        <dbReference type="EMBL" id="MFD2743848.1"/>
    </source>
</evidence>
<keyword evidence="7" id="KW-1185">Reference proteome</keyword>
<organism evidence="6 7">
    <name type="scientific">Sphingobacterium populi</name>
    <dbReference type="NCBI Taxonomy" id="1812824"/>
    <lineage>
        <taxon>Bacteria</taxon>
        <taxon>Pseudomonadati</taxon>
        <taxon>Bacteroidota</taxon>
        <taxon>Sphingobacteriia</taxon>
        <taxon>Sphingobacteriales</taxon>
        <taxon>Sphingobacteriaceae</taxon>
        <taxon>Sphingobacterium</taxon>
    </lineage>
</organism>
<proteinExistence type="inferred from homology"/>
<dbReference type="SUPFAM" id="SSF53720">
    <property type="entry name" value="ALDH-like"/>
    <property type="match status" value="1"/>
</dbReference>
<keyword evidence="2 4" id="KW-0560">Oxidoreductase</keyword>
<evidence type="ECO:0000256" key="2">
    <source>
        <dbReference type="ARBA" id="ARBA00023002"/>
    </source>
</evidence>
<dbReference type="InterPro" id="IPR016162">
    <property type="entry name" value="Ald_DH_N"/>
</dbReference>
<dbReference type="InterPro" id="IPR015590">
    <property type="entry name" value="Aldehyde_DH_dom"/>
</dbReference>
<evidence type="ECO:0000313" key="7">
    <source>
        <dbReference type="Proteomes" id="UP001597418"/>
    </source>
</evidence>
<name>A0ABW5UD94_9SPHI</name>
<dbReference type="NCBIfam" id="TIGR01780">
    <property type="entry name" value="SSADH"/>
    <property type="match status" value="1"/>
</dbReference>
<comment type="caution">
    <text evidence="6">The sequence shown here is derived from an EMBL/GenBank/DDBJ whole genome shotgun (WGS) entry which is preliminary data.</text>
</comment>
<dbReference type="RefSeq" id="WP_262507302.1">
    <property type="nucleotide sequence ID" value="NZ_JBHUMB010000013.1"/>
</dbReference>
<dbReference type="PANTHER" id="PTHR43353:SF5">
    <property type="entry name" value="SUCCINATE-SEMIALDEHYDE DEHYDROGENASE, MITOCHONDRIAL"/>
    <property type="match status" value="1"/>
</dbReference>
<dbReference type="InterPro" id="IPR016161">
    <property type="entry name" value="Ald_DH/histidinol_DH"/>
</dbReference>
<dbReference type="InterPro" id="IPR016163">
    <property type="entry name" value="Ald_DH_C"/>
</dbReference>
<dbReference type="Pfam" id="PF00171">
    <property type="entry name" value="Aldedh"/>
    <property type="match status" value="1"/>
</dbReference>
<dbReference type="Gene3D" id="3.40.605.10">
    <property type="entry name" value="Aldehyde Dehydrogenase, Chain A, domain 1"/>
    <property type="match status" value="1"/>
</dbReference>
<dbReference type="InterPro" id="IPR050740">
    <property type="entry name" value="Aldehyde_DH_Superfamily"/>
</dbReference>
<dbReference type="EC" id="1.2.1.-" evidence="6"/>
<accession>A0ABW5UD94</accession>
<sequence length="477" mass="51581">MMKNTRLIEKAYLLGEFVDTKNKFDVINPASNTSIGQVPDLPLDQVEAAIAYSDKAWQSWKTTPIGERSQLLHQLYQLTLKHREQLAEVMTLESGKPLQESLVEVDYAASFIVWFAEEGKRAYGDTIPSVSTRNRLHTIKQSVGVVAAITPWNFPLAMLTRKVAPALAAGCTVILKPASQTPFTALAFAKLAQDAGIPAGVFQVVTSTNSKAVGKLLASHDLIRKISFTGSTEVGRTLMEQAASTIKRTSMELGGNAPFIVFDDADISAAVEGAIAAKFRNAGQTCVSVNRFYVHDAVYNEFADALTREVSKLKVGNGLDEGVKVGPLINEKAVEKVQKHVQDALDHGAKAKTGGKHLKGNFFAPTVLTDVAADSLVASEETFGPVCALFRFHTEEEAILAANNTPFGLAAYFYSENVRRCHRVSERLESGMVGVNTGIISDASAPFGGVKQSGVGREGSHHGLDEYLEIKYISYGQ</sequence>
<dbReference type="GO" id="GO:0016491">
    <property type="term" value="F:oxidoreductase activity"/>
    <property type="evidence" value="ECO:0007669"/>
    <property type="project" value="UniProtKB-KW"/>
</dbReference>
<dbReference type="InterPro" id="IPR029510">
    <property type="entry name" value="Ald_DH_CS_GLU"/>
</dbReference>
<dbReference type="Proteomes" id="UP001597418">
    <property type="component" value="Unassembled WGS sequence"/>
</dbReference>
<feature type="active site" evidence="3">
    <location>
        <position position="252"/>
    </location>
</feature>
<evidence type="ECO:0000256" key="3">
    <source>
        <dbReference type="PROSITE-ProRule" id="PRU10007"/>
    </source>
</evidence>
<dbReference type="EMBL" id="JBHUMB010000013">
    <property type="protein sequence ID" value="MFD2743848.1"/>
    <property type="molecule type" value="Genomic_DNA"/>
</dbReference>
<dbReference type="PANTHER" id="PTHR43353">
    <property type="entry name" value="SUCCINATE-SEMIALDEHYDE DEHYDROGENASE, MITOCHONDRIAL"/>
    <property type="match status" value="1"/>
</dbReference>
<reference evidence="7" key="1">
    <citation type="journal article" date="2019" name="Int. J. Syst. Evol. Microbiol.">
        <title>The Global Catalogue of Microorganisms (GCM) 10K type strain sequencing project: providing services to taxonomists for standard genome sequencing and annotation.</title>
        <authorList>
            <consortium name="The Broad Institute Genomics Platform"/>
            <consortium name="The Broad Institute Genome Sequencing Center for Infectious Disease"/>
            <person name="Wu L."/>
            <person name="Ma J."/>
        </authorList>
    </citation>
    <scope>NUCLEOTIDE SEQUENCE [LARGE SCALE GENOMIC DNA]</scope>
    <source>
        <strain evidence="7">KCTC 42247</strain>
    </source>
</reference>
<dbReference type="PROSITE" id="PS00687">
    <property type="entry name" value="ALDEHYDE_DEHYDR_GLU"/>
    <property type="match status" value="1"/>
</dbReference>
<dbReference type="InterPro" id="IPR010102">
    <property type="entry name" value="Succ_semiAld_DH"/>
</dbReference>
<protein>
    <submittedName>
        <fullName evidence="6">NAD-dependent succinate-semialdehyde dehydrogenase</fullName>
        <ecNumber evidence="6">1.2.1.-</ecNumber>
    </submittedName>
</protein>
<gene>
    <name evidence="6" type="ORF">ACFSQ6_10620</name>
</gene>
<dbReference type="Gene3D" id="3.40.309.10">
    <property type="entry name" value="Aldehyde Dehydrogenase, Chain A, domain 2"/>
    <property type="match status" value="1"/>
</dbReference>
<comment type="similarity">
    <text evidence="1 4">Belongs to the aldehyde dehydrogenase family.</text>
</comment>
<dbReference type="CDD" id="cd07103">
    <property type="entry name" value="ALDH_F5_SSADH_GabD"/>
    <property type="match status" value="1"/>
</dbReference>